<name>A0A0C7MW19_9SACH</name>
<dbReference type="GO" id="GO:0006623">
    <property type="term" value="P:protein targeting to vacuole"/>
    <property type="evidence" value="ECO:0007669"/>
    <property type="project" value="InterPro"/>
</dbReference>
<dbReference type="SUPFAM" id="SSF50978">
    <property type="entry name" value="WD40 repeat-like"/>
    <property type="match status" value="1"/>
</dbReference>
<dbReference type="SMART" id="SM00184">
    <property type="entry name" value="RING"/>
    <property type="match status" value="1"/>
</dbReference>
<dbReference type="PANTHER" id="PTHR12616:SF8">
    <property type="entry name" value="VACUOLAR PROTEIN SORTING-ASSOCIATED PROTEIN 8 HOMOLOG"/>
    <property type="match status" value="1"/>
</dbReference>
<dbReference type="InterPro" id="IPR001841">
    <property type="entry name" value="Znf_RING"/>
</dbReference>
<dbReference type="InterPro" id="IPR015943">
    <property type="entry name" value="WD40/YVTN_repeat-like_dom_sf"/>
</dbReference>
<proteinExistence type="inferred from homology"/>
<dbReference type="Pfam" id="PF23413">
    <property type="entry name" value="zf_RING_Vps8_fungal"/>
    <property type="match status" value="1"/>
</dbReference>
<comment type="similarity">
    <text evidence="1">Belongs to the VPS8 family.</text>
</comment>
<evidence type="ECO:0000313" key="4">
    <source>
        <dbReference type="Proteomes" id="UP000054304"/>
    </source>
</evidence>
<dbReference type="Proteomes" id="UP000054304">
    <property type="component" value="Unassembled WGS sequence"/>
</dbReference>
<dbReference type="Pfam" id="PF12816">
    <property type="entry name" value="TPR_Vps8"/>
    <property type="match status" value="1"/>
</dbReference>
<dbReference type="InterPro" id="IPR025941">
    <property type="entry name" value="Vps8_central_dom"/>
</dbReference>
<dbReference type="OrthoDB" id="289913at2759"/>
<dbReference type="GO" id="GO:0005770">
    <property type="term" value="C:late endosome"/>
    <property type="evidence" value="ECO:0007669"/>
    <property type="project" value="TreeGrafter"/>
</dbReference>
<protein>
    <submittedName>
        <fullName evidence="3">LALA0S04e00474g1_1</fullName>
    </submittedName>
</protein>
<feature type="domain" description="RING-type" evidence="2">
    <location>
        <begin position="1157"/>
        <end position="1228"/>
    </location>
</feature>
<evidence type="ECO:0000259" key="2">
    <source>
        <dbReference type="SMART" id="SM00184"/>
    </source>
</evidence>
<dbReference type="PANTHER" id="PTHR12616">
    <property type="entry name" value="VACUOLAR PROTEIN SORTING VPS41"/>
    <property type="match status" value="1"/>
</dbReference>
<dbReference type="GeneID" id="34685220"/>
<evidence type="ECO:0000313" key="3">
    <source>
        <dbReference type="EMBL" id="CEP61780.1"/>
    </source>
</evidence>
<dbReference type="InterPro" id="IPR036322">
    <property type="entry name" value="WD40_repeat_dom_sf"/>
</dbReference>
<evidence type="ECO:0000256" key="1">
    <source>
        <dbReference type="ARBA" id="ARBA00009422"/>
    </source>
</evidence>
<dbReference type="RefSeq" id="XP_022628012.1">
    <property type="nucleotide sequence ID" value="XM_022772559.1"/>
</dbReference>
<keyword evidence="4" id="KW-1185">Reference proteome</keyword>
<dbReference type="GO" id="GO:0034058">
    <property type="term" value="P:endosomal vesicle fusion"/>
    <property type="evidence" value="ECO:0007669"/>
    <property type="project" value="TreeGrafter"/>
</dbReference>
<organism evidence="3 4">
    <name type="scientific">Lachancea lanzarotensis</name>
    <dbReference type="NCBI Taxonomy" id="1245769"/>
    <lineage>
        <taxon>Eukaryota</taxon>
        <taxon>Fungi</taxon>
        <taxon>Dikarya</taxon>
        <taxon>Ascomycota</taxon>
        <taxon>Saccharomycotina</taxon>
        <taxon>Saccharomycetes</taxon>
        <taxon>Saccharomycetales</taxon>
        <taxon>Saccharomycetaceae</taxon>
        <taxon>Lachancea</taxon>
    </lineage>
</organism>
<dbReference type="GO" id="GO:0030897">
    <property type="term" value="C:HOPS complex"/>
    <property type="evidence" value="ECO:0007669"/>
    <property type="project" value="TreeGrafter"/>
</dbReference>
<dbReference type="Pfam" id="PF23410">
    <property type="entry name" value="Beta-prop_VPS8"/>
    <property type="match status" value="1"/>
</dbReference>
<dbReference type="Gene3D" id="2.130.10.10">
    <property type="entry name" value="YVTN repeat-like/Quinoprotein amine dehydrogenase"/>
    <property type="match status" value="1"/>
</dbReference>
<gene>
    <name evidence="3" type="ORF">LALA0_S04e00474g</name>
</gene>
<dbReference type="STRING" id="1245769.A0A0C7MW19"/>
<accession>A0A0C7MW19</accession>
<dbReference type="HOGENOM" id="CLU_000917_0_1_1"/>
<sequence>MDGDIHNEESFLDRRAIGLRETSQFPVGKARIPKDIGCDYDLLEDLRHHGIEWTFWVPLEKIYQNLTRYGRPSVVYPAFSYLAVGTSKGVITIFNHKQFLQMALLLDAGSSKSKVTIIRSSVDGTHIAASLESGDVFIWNLNRKTRNSDKIDGPREVTPILHISEHKFKRITGLGFLAERHTAVVVSDDSGTLSCYNGFRKGIWQLSYSTIGLNYFLSTQSSSVATSTYPGLSGAPFSDLQPVAVLSNSSLALVSASNFSQCYQAGIEKDIGIDPSIVWSACGTKLCYSGLHWLEVIRFERDGPAQKLRASSKVGWHCAETIKYAEWLSDSFLGVLTHSNEYMFISINNGVQQFEMIDLLPITLLSTISCPVVYFNRQLYALTNYNLQTGFLLSWSDIILKFVQSGEYISAIRSIRYFVTEEALPFNLLRLQDDVAARRRQFEQPLKNLSIASVRHVIRTQDINCDEVLLQQVLEESLRDYYLIFDDPTTALDFVEQALDQTPDECKNLFFSCLISLVRKRTITSLTPVVFSELLRSEYVRNEPLVLKHLFFDLDISTMDVDLAIELCKKLKFRRELIYLWTLTSSDYVTPFIEMLSLIGESRHENHLLTEDLGDDELLVYDYLGFVMTGRQFPLQHSIQPPTLSLDAELELCHILFSGALIDWPPKSGHKLYTCEVRKDEPAFPYMELLLNFDLRRCLGMLNEILEDSLFDVSFGDVEIGNGKISRSGVSRQFVMDFMIDRLKLPRPSHEKILTAIFVVRNLSKYPQFIRLSNTVIENLAVLLCTENSKQVLKESENAIEALIAGHYLSAPTKLIPNLKLYKFDRALLLVYKHAGAFSQMLALRIESKQLNGSPDSVLDVMRYCLKSTQNKPAERSAILGVVAKNIDTVVSVDVAGFIECMDKYDTSFHLTVFESASYSLRCTFLHQYFLSHNPTTPWELDMMSQYTLNLSDRGNEKELRELLARTQLSMGEYQRLLRKLKDSNSTYGALLVERQVKNFEGVVDNVIRLLMDRQGGTNCNELFDYAFEACRTAEGEQARNCWSRLLTFLLHLRNDQYQPAINRVFQELTKATADVSASALAFSLKDVVTGALESPDLILIRIGELAPTFCQIINAADINQNVITIISNIVNHSSAEVSSRHEKLLRSGWSIKSSDCAVCGEKLWGVDVSSNTFLAWREQTISSNIDATERLELSRLIIVLFDCQHGFHENCLKNLGQGTHSFKCLLCDV</sequence>
<dbReference type="EMBL" id="LN736363">
    <property type="protein sequence ID" value="CEP61780.1"/>
    <property type="molecule type" value="Genomic_DNA"/>
</dbReference>
<dbReference type="InterPro" id="IPR045111">
    <property type="entry name" value="Vps41/Vps8"/>
</dbReference>
<dbReference type="AlphaFoldDB" id="A0A0C7MW19"/>
<reference evidence="3 4" key="1">
    <citation type="submission" date="2014-12" db="EMBL/GenBank/DDBJ databases">
        <authorList>
            <person name="Neuveglise Cecile"/>
        </authorList>
    </citation>
    <scope>NUCLEOTIDE SEQUENCE [LARGE SCALE GENOMIC DNA]</scope>
    <source>
        <strain evidence="3 4">CBS 12615</strain>
    </source>
</reference>